<dbReference type="EMBL" id="CP058559">
    <property type="protein sequence ID" value="QNO14241.1"/>
    <property type="molecule type" value="Genomic_DNA"/>
</dbReference>
<dbReference type="RefSeq" id="WP_213167898.1">
    <property type="nucleotide sequence ID" value="NZ_CP058559.1"/>
</dbReference>
<dbReference type="InterPro" id="IPR001670">
    <property type="entry name" value="ADH_Fe/GldA"/>
</dbReference>
<dbReference type="KEGG" id="acae:HYG86_05370"/>
<dbReference type="PANTHER" id="PTHR11496">
    <property type="entry name" value="ALCOHOL DEHYDROGENASE"/>
    <property type="match status" value="1"/>
</dbReference>
<dbReference type="PANTHER" id="PTHR11496:SF83">
    <property type="entry name" value="HYDROXYACID-OXOACID TRANSHYDROGENASE, MITOCHONDRIAL"/>
    <property type="match status" value="1"/>
</dbReference>
<dbReference type="FunFam" id="3.40.50.1970:FF:000003">
    <property type="entry name" value="Alcohol dehydrogenase, iron-containing"/>
    <property type="match status" value="1"/>
</dbReference>
<dbReference type="Proteomes" id="UP000516160">
    <property type="component" value="Chromosome"/>
</dbReference>
<keyword evidence="1" id="KW-0560">Oxidoreductase</keyword>
<dbReference type="InterPro" id="IPR056798">
    <property type="entry name" value="ADH_Fe_C"/>
</dbReference>
<keyword evidence="5" id="KW-1185">Reference proteome</keyword>
<gene>
    <name evidence="4" type="ORF">HYG86_05370</name>
</gene>
<evidence type="ECO:0000313" key="5">
    <source>
        <dbReference type="Proteomes" id="UP000516160"/>
    </source>
</evidence>
<dbReference type="InterPro" id="IPR018211">
    <property type="entry name" value="ADH_Fe_CS"/>
</dbReference>
<sequence length="385" mass="42241">MEKFLLRPQIYYGSNAIDHLKQLKGKKAFIVTDEFMIKLGFVDKITKPLDDAGIEYSVFSEVEADPSRETVLKGLNSIITGKPDILIALGGGSPIDAAKAIMFFCIKTKEKLIESEYIKKPWFVAIPTTSGTGSEVTSYSVITDKKTHEKIPLTEDIMIPDVAILDYELTKTLPPSVTAETGMDVLTHAIEAYVSKKASDYTDIYAEKSIEIVFNYLLKAYEIGGDLEARAKMHNASCMAGIAFSNSSLGITHSLAHTIGGNFNLSHGKSNALLLPYIIRFNAGLNHNNLIDNETAEKFRALATRLGLPAANQMEGVLSISEGVKLLNKSMKLPTTLKEAGIDKQSFDKLLPQMAETAYHDICTAGNPISVSIEQFKTILMEAYE</sequence>
<proteinExistence type="predicted"/>
<evidence type="ECO:0000256" key="1">
    <source>
        <dbReference type="ARBA" id="ARBA00023002"/>
    </source>
</evidence>
<dbReference type="Pfam" id="PF00465">
    <property type="entry name" value="Fe-ADH"/>
    <property type="match status" value="1"/>
</dbReference>
<accession>A0A7G9W6C9</accession>
<feature type="domain" description="Fe-containing alcohol dehydrogenase-like C-terminal" evidence="3">
    <location>
        <begin position="178"/>
        <end position="384"/>
    </location>
</feature>
<dbReference type="GO" id="GO:0004022">
    <property type="term" value="F:alcohol dehydrogenase (NAD+) activity"/>
    <property type="evidence" value="ECO:0007669"/>
    <property type="project" value="TreeGrafter"/>
</dbReference>
<dbReference type="Gene3D" id="1.20.1090.10">
    <property type="entry name" value="Dehydroquinate synthase-like - alpha domain"/>
    <property type="match status" value="1"/>
</dbReference>
<dbReference type="PROSITE" id="PS00913">
    <property type="entry name" value="ADH_IRON_1"/>
    <property type="match status" value="1"/>
</dbReference>
<dbReference type="Pfam" id="PF25137">
    <property type="entry name" value="ADH_Fe_C"/>
    <property type="match status" value="1"/>
</dbReference>
<name>A0A7G9W6C9_ALKCA</name>
<organism evidence="4 5">
    <name type="scientific">Alkalicella caledoniensis</name>
    <dbReference type="NCBI Taxonomy" id="2731377"/>
    <lineage>
        <taxon>Bacteria</taxon>
        <taxon>Bacillati</taxon>
        <taxon>Bacillota</taxon>
        <taxon>Clostridia</taxon>
        <taxon>Eubacteriales</taxon>
        <taxon>Proteinivoracaceae</taxon>
        <taxon>Alkalicella</taxon>
    </lineage>
</organism>
<protein>
    <submittedName>
        <fullName evidence="4">Iron-containing alcohol dehydrogenase</fullName>
    </submittedName>
</protein>
<dbReference type="CDD" id="cd08180">
    <property type="entry name" value="PDD"/>
    <property type="match status" value="1"/>
</dbReference>
<feature type="domain" description="Alcohol dehydrogenase iron-type/glycerol dehydrogenase GldA" evidence="2">
    <location>
        <begin position="9"/>
        <end position="166"/>
    </location>
</feature>
<evidence type="ECO:0000313" key="4">
    <source>
        <dbReference type="EMBL" id="QNO14241.1"/>
    </source>
</evidence>
<dbReference type="FunFam" id="1.20.1090.10:FF:000001">
    <property type="entry name" value="Aldehyde-alcohol dehydrogenase"/>
    <property type="match status" value="1"/>
</dbReference>
<dbReference type="SUPFAM" id="SSF56796">
    <property type="entry name" value="Dehydroquinate synthase-like"/>
    <property type="match status" value="1"/>
</dbReference>
<dbReference type="AlphaFoldDB" id="A0A7G9W6C9"/>
<dbReference type="Gene3D" id="3.40.50.1970">
    <property type="match status" value="1"/>
</dbReference>
<dbReference type="GO" id="GO:0046872">
    <property type="term" value="F:metal ion binding"/>
    <property type="evidence" value="ECO:0007669"/>
    <property type="project" value="InterPro"/>
</dbReference>
<evidence type="ECO:0000259" key="3">
    <source>
        <dbReference type="Pfam" id="PF25137"/>
    </source>
</evidence>
<evidence type="ECO:0000259" key="2">
    <source>
        <dbReference type="Pfam" id="PF00465"/>
    </source>
</evidence>
<reference evidence="4 5" key="1">
    <citation type="submission" date="2020-07" db="EMBL/GenBank/DDBJ databases">
        <title>Alkalicella. sp. LB2 genome.</title>
        <authorList>
            <person name="Postec A."/>
            <person name="Quemeneur M."/>
        </authorList>
    </citation>
    <scope>NUCLEOTIDE SEQUENCE [LARGE SCALE GENOMIC DNA]</scope>
    <source>
        <strain evidence="4 5">LB2</strain>
    </source>
</reference>
<dbReference type="InterPro" id="IPR039697">
    <property type="entry name" value="Alcohol_dehydrogenase_Fe"/>
</dbReference>